<organism evidence="1 2">
    <name type="scientific">Leptosia nina</name>
    <dbReference type="NCBI Taxonomy" id="320188"/>
    <lineage>
        <taxon>Eukaryota</taxon>
        <taxon>Metazoa</taxon>
        <taxon>Ecdysozoa</taxon>
        <taxon>Arthropoda</taxon>
        <taxon>Hexapoda</taxon>
        <taxon>Insecta</taxon>
        <taxon>Pterygota</taxon>
        <taxon>Neoptera</taxon>
        <taxon>Endopterygota</taxon>
        <taxon>Lepidoptera</taxon>
        <taxon>Glossata</taxon>
        <taxon>Ditrysia</taxon>
        <taxon>Papilionoidea</taxon>
        <taxon>Pieridae</taxon>
        <taxon>Pierinae</taxon>
        <taxon>Leptosia</taxon>
    </lineage>
</organism>
<protein>
    <submittedName>
        <fullName evidence="1">Uncharacterized protein</fullName>
    </submittedName>
</protein>
<evidence type="ECO:0000313" key="2">
    <source>
        <dbReference type="Proteomes" id="UP001497472"/>
    </source>
</evidence>
<reference evidence="1 2" key="1">
    <citation type="submission" date="2023-11" db="EMBL/GenBank/DDBJ databases">
        <authorList>
            <person name="Okamura Y."/>
        </authorList>
    </citation>
    <scope>NUCLEOTIDE SEQUENCE [LARGE SCALE GENOMIC DNA]</scope>
</reference>
<dbReference type="AlphaFoldDB" id="A0AAV1K2F9"/>
<proteinExistence type="predicted"/>
<name>A0AAV1K2F9_9NEOP</name>
<evidence type="ECO:0000313" key="1">
    <source>
        <dbReference type="EMBL" id="CAK1554878.1"/>
    </source>
</evidence>
<accession>A0AAV1K2F9</accession>
<sequence>MGGLRGCEGLRGWYNDGTGCVRNVCGRSRWLNRHGCRRTPPPSAHGLWRCHKIILIARENTGSMSAFCGCCMREGDIQYDNTRESNVST</sequence>
<dbReference type="EMBL" id="CAVLEF010000279">
    <property type="protein sequence ID" value="CAK1554878.1"/>
    <property type="molecule type" value="Genomic_DNA"/>
</dbReference>
<gene>
    <name evidence="1" type="ORF">LNINA_LOCUS13735</name>
</gene>
<dbReference type="Proteomes" id="UP001497472">
    <property type="component" value="Unassembled WGS sequence"/>
</dbReference>
<keyword evidence="2" id="KW-1185">Reference proteome</keyword>
<comment type="caution">
    <text evidence="1">The sequence shown here is derived from an EMBL/GenBank/DDBJ whole genome shotgun (WGS) entry which is preliminary data.</text>
</comment>